<sequence>MGEISETMRGMGVAQYRVALAVIHEVSRRFKLGECEEISKDIISTPGLCEEEIGLGSIDTSLDATMEDELQMTSGATQMEDTGMINAATTVEKDYTVASASIAVEASTAEQLTEGPSGIVTVPTGMVTVPTEMVTIPT</sequence>
<accession>A0A9W7CN76</accession>
<proteinExistence type="predicted"/>
<evidence type="ECO:0000313" key="2">
    <source>
        <dbReference type="Proteomes" id="UP001165121"/>
    </source>
</evidence>
<gene>
    <name evidence="1" type="ORF">Pfra01_000916300</name>
</gene>
<dbReference type="AlphaFoldDB" id="A0A9W7CN76"/>
<reference evidence="1" key="1">
    <citation type="submission" date="2023-04" db="EMBL/GenBank/DDBJ databases">
        <title>Phytophthora fragariaefolia NBRC 109709.</title>
        <authorList>
            <person name="Ichikawa N."/>
            <person name="Sato H."/>
            <person name="Tonouchi N."/>
        </authorList>
    </citation>
    <scope>NUCLEOTIDE SEQUENCE</scope>
    <source>
        <strain evidence="1">NBRC 109709</strain>
    </source>
</reference>
<comment type="caution">
    <text evidence="1">The sequence shown here is derived from an EMBL/GenBank/DDBJ whole genome shotgun (WGS) entry which is preliminary data.</text>
</comment>
<protein>
    <submittedName>
        <fullName evidence="1">Unnamed protein product</fullName>
    </submittedName>
</protein>
<name>A0A9W7CN76_9STRA</name>
<keyword evidence="2" id="KW-1185">Reference proteome</keyword>
<organism evidence="1 2">
    <name type="scientific">Phytophthora fragariaefolia</name>
    <dbReference type="NCBI Taxonomy" id="1490495"/>
    <lineage>
        <taxon>Eukaryota</taxon>
        <taxon>Sar</taxon>
        <taxon>Stramenopiles</taxon>
        <taxon>Oomycota</taxon>
        <taxon>Peronosporomycetes</taxon>
        <taxon>Peronosporales</taxon>
        <taxon>Peronosporaceae</taxon>
        <taxon>Phytophthora</taxon>
    </lineage>
</organism>
<evidence type="ECO:0000313" key="1">
    <source>
        <dbReference type="EMBL" id="GMF35027.1"/>
    </source>
</evidence>
<dbReference type="Proteomes" id="UP001165121">
    <property type="component" value="Unassembled WGS sequence"/>
</dbReference>
<dbReference type="OrthoDB" id="120871at2759"/>
<dbReference type="EMBL" id="BSXT01000844">
    <property type="protein sequence ID" value="GMF35027.1"/>
    <property type="molecule type" value="Genomic_DNA"/>
</dbReference>